<name>A0ABW8TCZ7_9CLOT</name>
<accession>A0ABW8TCZ7</accession>
<keyword evidence="2" id="KW-1185">Reference proteome</keyword>
<evidence type="ECO:0000313" key="1">
    <source>
        <dbReference type="EMBL" id="MFL0250300.1"/>
    </source>
</evidence>
<evidence type="ECO:0000313" key="2">
    <source>
        <dbReference type="Proteomes" id="UP001623592"/>
    </source>
</evidence>
<gene>
    <name evidence="1" type="ORF">ACJDT4_07670</name>
</gene>
<dbReference type="Proteomes" id="UP001623592">
    <property type="component" value="Unassembled WGS sequence"/>
</dbReference>
<reference evidence="1 2" key="1">
    <citation type="submission" date="2024-11" db="EMBL/GenBank/DDBJ databases">
        <authorList>
            <person name="Heng Y.C."/>
            <person name="Lim A.C.H."/>
            <person name="Lee J.K.Y."/>
            <person name="Kittelmann S."/>
        </authorList>
    </citation>
    <scope>NUCLEOTIDE SEQUENCE [LARGE SCALE GENOMIC DNA]</scope>
    <source>
        <strain evidence="1 2">WILCCON 0114</strain>
    </source>
</reference>
<proteinExistence type="predicted"/>
<dbReference type="EMBL" id="JBJIAA010000005">
    <property type="protein sequence ID" value="MFL0250300.1"/>
    <property type="molecule type" value="Genomic_DNA"/>
</dbReference>
<dbReference type="RefSeq" id="WP_406786961.1">
    <property type="nucleotide sequence ID" value="NZ_JBJIAA010000005.1"/>
</dbReference>
<comment type="caution">
    <text evidence="1">The sequence shown here is derived from an EMBL/GenBank/DDBJ whole genome shotgun (WGS) entry which is preliminary data.</text>
</comment>
<organism evidence="1 2">
    <name type="scientific">Clostridium neuense</name>
    <dbReference type="NCBI Taxonomy" id="1728934"/>
    <lineage>
        <taxon>Bacteria</taxon>
        <taxon>Bacillati</taxon>
        <taxon>Bacillota</taxon>
        <taxon>Clostridia</taxon>
        <taxon>Eubacteriales</taxon>
        <taxon>Clostridiaceae</taxon>
        <taxon>Clostridium</taxon>
    </lineage>
</organism>
<sequence length="98" mass="11883">MTIKYDGIVIKIDNERELDKLDKVLKSIELSRKYSVQKRKSIFKSKNLRVKFNRFIVNPFVRADDFRTYEEYVSALQRTKFYSQIKNEALGQQHFRWS</sequence>
<protein>
    <submittedName>
        <fullName evidence="1">Uncharacterized protein</fullName>
    </submittedName>
</protein>